<feature type="non-terminal residue" evidence="1">
    <location>
        <position position="90"/>
    </location>
</feature>
<organism evidence="1">
    <name type="scientific">Loa loa</name>
    <name type="common">Eye worm</name>
    <name type="synonym">Filaria loa</name>
    <dbReference type="NCBI Taxonomy" id="7209"/>
    <lineage>
        <taxon>Eukaryota</taxon>
        <taxon>Metazoa</taxon>
        <taxon>Ecdysozoa</taxon>
        <taxon>Nematoda</taxon>
        <taxon>Chromadorea</taxon>
        <taxon>Rhabditida</taxon>
        <taxon>Spirurina</taxon>
        <taxon>Spiruromorpha</taxon>
        <taxon>Filarioidea</taxon>
        <taxon>Onchocercidae</taxon>
        <taxon>Loa</taxon>
    </lineage>
</organism>
<dbReference type="RefSeq" id="XP_003146591.1">
    <property type="nucleotide sequence ID" value="XM_003146543.1"/>
</dbReference>
<dbReference type="EMBL" id="JH712322">
    <property type="protein sequence ID" value="EFO17479.1"/>
    <property type="molecule type" value="Genomic_DNA"/>
</dbReference>
<protein>
    <submittedName>
        <fullName evidence="1">Uncharacterized protein</fullName>
    </submittedName>
</protein>
<dbReference type="OrthoDB" id="5822829at2759"/>
<dbReference type="GeneID" id="9948469"/>
<gene>
    <name evidence="1" type="ORF">LOAG_11020</name>
</gene>
<dbReference type="KEGG" id="loa:LOAG_11020"/>
<name>A0A1S0TNN4_LOALO</name>
<dbReference type="InParanoid" id="A0A1S0TNN4"/>
<reference evidence="1" key="1">
    <citation type="submission" date="2012-04" db="EMBL/GenBank/DDBJ databases">
        <title>The Genome Sequence of Loa loa.</title>
        <authorList>
            <consortium name="The Broad Institute Genome Sequencing Platform"/>
            <consortium name="Broad Institute Genome Sequencing Center for Infectious Disease"/>
            <person name="Nutman T.B."/>
            <person name="Fink D.L."/>
            <person name="Russ C."/>
            <person name="Young S."/>
            <person name="Zeng Q."/>
            <person name="Gargeya S."/>
            <person name="Alvarado L."/>
            <person name="Berlin A."/>
            <person name="Chapman S.B."/>
            <person name="Chen Z."/>
            <person name="Freedman E."/>
            <person name="Gellesch M."/>
            <person name="Goldberg J."/>
            <person name="Griggs A."/>
            <person name="Gujja S."/>
            <person name="Heilman E.R."/>
            <person name="Heiman D."/>
            <person name="Howarth C."/>
            <person name="Mehta T."/>
            <person name="Neiman D."/>
            <person name="Pearson M."/>
            <person name="Roberts A."/>
            <person name="Saif S."/>
            <person name="Shea T."/>
            <person name="Shenoy N."/>
            <person name="Sisk P."/>
            <person name="Stolte C."/>
            <person name="Sykes S."/>
            <person name="White J."/>
            <person name="Yandava C."/>
            <person name="Haas B."/>
            <person name="Henn M.R."/>
            <person name="Nusbaum C."/>
            <person name="Birren B."/>
        </authorList>
    </citation>
    <scope>NUCLEOTIDE SEQUENCE [LARGE SCALE GENOMIC DNA]</scope>
</reference>
<proteinExistence type="predicted"/>
<evidence type="ECO:0000313" key="1">
    <source>
        <dbReference type="EMBL" id="EFO17479.1"/>
    </source>
</evidence>
<dbReference type="AlphaFoldDB" id="A0A1S0TNN4"/>
<dbReference type="CTD" id="9948469"/>
<dbReference type="OMA" id="CHDEEYT"/>
<accession>A0A1S0TNN4</accession>
<sequence>MSSIIVHHEAITITTTFAIIIIYTNLVACIDFSKVVNWEKRTLTCFGNDIQNGANYGAKCKLTIADSSKLLETECFDEKYMAELFGETRK</sequence>